<accession>A0ABW3LM30</accession>
<evidence type="ECO:0000313" key="2">
    <source>
        <dbReference type="Proteomes" id="UP001597040"/>
    </source>
</evidence>
<evidence type="ECO:0008006" key="3">
    <source>
        <dbReference type="Google" id="ProtNLM"/>
    </source>
</evidence>
<name>A0ABW3LM30_9BACI</name>
<dbReference type="Proteomes" id="UP001597040">
    <property type="component" value="Unassembled WGS sequence"/>
</dbReference>
<keyword evidence="2" id="KW-1185">Reference proteome</keyword>
<sequence>MRTFEEKLEIIESFPELQRNDVSLGRVNFHFNESAMDKKIVVYRLHPNGNGFVYAEQIEDTYTTDSKGMVNIRDFTEQELRTIIEQSIKSLTEPEPFEETWINEENQTLKVIFDYDSWDIYAGDMLDATYATYSGAADYLQQEGFKRLHDEDLE</sequence>
<reference evidence="2" key="1">
    <citation type="journal article" date="2019" name="Int. J. Syst. Evol. Microbiol.">
        <title>The Global Catalogue of Microorganisms (GCM) 10K type strain sequencing project: providing services to taxonomists for standard genome sequencing and annotation.</title>
        <authorList>
            <consortium name="The Broad Institute Genomics Platform"/>
            <consortium name="The Broad Institute Genome Sequencing Center for Infectious Disease"/>
            <person name="Wu L."/>
            <person name="Ma J."/>
        </authorList>
    </citation>
    <scope>NUCLEOTIDE SEQUENCE [LARGE SCALE GENOMIC DNA]</scope>
    <source>
        <strain evidence="2">CCUG 56754</strain>
    </source>
</reference>
<organism evidence="1 2">
    <name type="scientific">Virgibacillus byunsanensis</name>
    <dbReference type="NCBI Taxonomy" id="570945"/>
    <lineage>
        <taxon>Bacteria</taxon>
        <taxon>Bacillati</taxon>
        <taxon>Bacillota</taxon>
        <taxon>Bacilli</taxon>
        <taxon>Bacillales</taxon>
        <taxon>Bacillaceae</taxon>
        <taxon>Virgibacillus</taxon>
    </lineage>
</organism>
<evidence type="ECO:0000313" key="1">
    <source>
        <dbReference type="EMBL" id="MFD1039443.1"/>
    </source>
</evidence>
<dbReference type="EMBL" id="JBHTKJ010000035">
    <property type="protein sequence ID" value="MFD1039443.1"/>
    <property type="molecule type" value="Genomic_DNA"/>
</dbReference>
<protein>
    <recommendedName>
        <fullName evidence="3">DUF600 family protein</fullName>
    </recommendedName>
</protein>
<gene>
    <name evidence="1" type="ORF">ACFQ3N_13720</name>
</gene>
<comment type="caution">
    <text evidence="1">The sequence shown here is derived from an EMBL/GenBank/DDBJ whole genome shotgun (WGS) entry which is preliminary data.</text>
</comment>
<proteinExistence type="predicted"/>
<dbReference type="RefSeq" id="WP_390363100.1">
    <property type="nucleotide sequence ID" value="NZ_JBHTKJ010000035.1"/>
</dbReference>